<evidence type="ECO:0000256" key="8">
    <source>
        <dbReference type="ARBA" id="ARBA00022989"/>
    </source>
</evidence>
<keyword evidence="16" id="KW-1185">Reference proteome</keyword>
<dbReference type="PANTHER" id="PTHR46300:SF2">
    <property type="entry name" value="CYTOCHROME P450 MONOOXYGENASE ALNH-RELATED"/>
    <property type="match status" value="1"/>
</dbReference>
<keyword evidence="9" id="KW-0560">Oxidoreductase</keyword>
<evidence type="ECO:0000256" key="2">
    <source>
        <dbReference type="ARBA" id="ARBA00004167"/>
    </source>
</evidence>
<evidence type="ECO:0000256" key="4">
    <source>
        <dbReference type="ARBA" id="ARBA00010617"/>
    </source>
</evidence>
<keyword evidence="6" id="KW-0812">Transmembrane</keyword>
<evidence type="ECO:0000256" key="12">
    <source>
        <dbReference type="ARBA" id="ARBA00023136"/>
    </source>
</evidence>
<dbReference type="InterPro" id="IPR036396">
    <property type="entry name" value="Cyt_P450_sf"/>
</dbReference>
<accession>A0A8H5CLE2</accession>
<comment type="caution">
    <text evidence="15">The sequence shown here is derived from an EMBL/GenBank/DDBJ whole genome shotgun (WGS) entry which is preliminary data.</text>
</comment>
<sequence>MFHFDVESLHFDPWRTLALVVSVTLVVLIFYKPKHNLPPGPKGLPVLGNVFQLPKTQQFRRFTEWKEEFGMTFNLQSKPELMILAGPIFSLNIAGQKLVVLNSHKVTGDLLERRSTIYSDRPRFIMAGEILTRNLVISFCGYGDLWRKMRKAAYEGLNVRAAEAYQPLQEKDAAVLVDNVLKDPNSWADHLERSAASTVFTAVYGMESIKSKDDPLVARINDFVHRLTRAAMPGSYLVEILPIMKHLPEALAPWKKEGMEWHRKQTAMFQGLLAKVKSQMNAGQAKPSFAATLIEQKPNQLSPKEASWLAGTMLAAGTETTAGALTVFVLAMRLYPDVMKKAQAEIDAVVGRDRLPIFQDQAQLPYIRAIIKEVLRWRPVTPLGVPRRVMKDDFYEGYFIPEGSLVFANIWAINHDPTVFPDHDEFRPEGYLDETGTVDVVPAETGNEGHASYGFGRRICVGLNLANQALFIDIASFLWAASIEPAYDKTGAEIVPSAMKLLDEGVAVRPAPFQCNIVPRSEDVNAMLEVAKRKLW</sequence>
<comment type="subcellular location">
    <subcellularLocation>
        <location evidence="2">Membrane</location>
        <topology evidence="2">Single-pass membrane protein</topology>
    </subcellularLocation>
</comment>
<evidence type="ECO:0000256" key="3">
    <source>
        <dbReference type="ARBA" id="ARBA00005179"/>
    </source>
</evidence>
<reference evidence="15 16" key="1">
    <citation type="journal article" date="2020" name="ISME J.">
        <title>Uncovering the hidden diversity of litter-decomposition mechanisms in mushroom-forming fungi.</title>
        <authorList>
            <person name="Floudas D."/>
            <person name="Bentzer J."/>
            <person name="Ahren D."/>
            <person name="Johansson T."/>
            <person name="Persson P."/>
            <person name="Tunlid A."/>
        </authorList>
    </citation>
    <scope>NUCLEOTIDE SEQUENCE [LARGE SCALE GENOMIC DNA]</scope>
    <source>
        <strain evidence="15 16">CBS 291.85</strain>
    </source>
</reference>
<evidence type="ECO:0008006" key="17">
    <source>
        <dbReference type="Google" id="ProtNLM"/>
    </source>
</evidence>
<gene>
    <name evidence="15" type="ORF">D9758_011151</name>
</gene>
<dbReference type="PANTHER" id="PTHR46300">
    <property type="entry name" value="P450, PUTATIVE (EUROFUNG)-RELATED-RELATED"/>
    <property type="match status" value="1"/>
</dbReference>
<evidence type="ECO:0000256" key="1">
    <source>
        <dbReference type="ARBA" id="ARBA00001971"/>
    </source>
</evidence>
<dbReference type="GO" id="GO:0005506">
    <property type="term" value="F:iron ion binding"/>
    <property type="evidence" value="ECO:0007669"/>
    <property type="project" value="InterPro"/>
</dbReference>
<dbReference type="InterPro" id="IPR050364">
    <property type="entry name" value="Cytochrome_P450_fung"/>
</dbReference>
<keyword evidence="12" id="KW-0472">Membrane</keyword>
<dbReference type="GO" id="GO:0016705">
    <property type="term" value="F:oxidoreductase activity, acting on paired donors, with incorporation or reduction of molecular oxygen"/>
    <property type="evidence" value="ECO:0007669"/>
    <property type="project" value="InterPro"/>
</dbReference>
<dbReference type="PRINTS" id="PR00385">
    <property type="entry name" value="P450"/>
</dbReference>
<evidence type="ECO:0000256" key="6">
    <source>
        <dbReference type="ARBA" id="ARBA00022692"/>
    </source>
</evidence>
<dbReference type="GO" id="GO:0020037">
    <property type="term" value="F:heme binding"/>
    <property type="evidence" value="ECO:0007669"/>
    <property type="project" value="InterPro"/>
</dbReference>
<evidence type="ECO:0000313" key="16">
    <source>
        <dbReference type="Proteomes" id="UP000559256"/>
    </source>
</evidence>
<evidence type="ECO:0000256" key="13">
    <source>
        <dbReference type="ARBA" id="ARBA00023180"/>
    </source>
</evidence>
<proteinExistence type="inferred from homology"/>
<keyword evidence="7 14" id="KW-0479">Metal-binding</keyword>
<keyword evidence="10 14" id="KW-0408">Iron</keyword>
<dbReference type="Proteomes" id="UP000559256">
    <property type="component" value="Unassembled WGS sequence"/>
</dbReference>
<dbReference type="SUPFAM" id="SSF48264">
    <property type="entry name" value="Cytochrome P450"/>
    <property type="match status" value="1"/>
</dbReference>
<comment type="pathway">
    <text evidence="3">Secondary metabolite biosynthesis.</text>
</comment>
<comment type="similarity">
    <text evidence="4">Belongs to the cytochrome P450 family.</text>
</comment>
<dbReference type="InterPro" id="IPR001128">
    <property type="entry name" value="Cyt_P450"/>
</dbReference>
<dbReference type="GO" id="GO:0016020">
    <property type="term" value="C:membrane"/>
    <property type="evidence" value="ECO:0007669"/>
    <property type="project" value="UniProtKB-SubCell"/>
</dbReference>
<dbReference type="AlphaFoldDB" id="A0A8H5CLE2"/>
<dbReference type="Gene3D" id="1.10.630.10">
    <property type="entry name" value="Cytochrome P450"/>
    <property type="match status" value="1"/>
</dbReference>
<dbReference type="EMBL" id="JAACJM010000150">
    <property type="protein sequence ID" value="KAF5343066.1"/>
    <property type="molecule type" value="Genomic_DNA"/>
</dbReference>
<evidence type="ECO:0000256" key="14">
    <source>
        <dbReference type="PIRSR" id="PIRSR602401-1"/>
    </source>
</evidence>
<keyword evidence="13" id="KW-0325">Glycoprotein</keyword>
<feature type="binding site" description="axial binding residue" evidence="14">
    <location>
        <position position="460"/>
    </location>
    <ligand>
        <name>heme</name>
        <dbReference type="ChEBI" id="CHEBI:30413"/>
    </ligand>
    <ligandPart>
        <name>Fe</name>
        <dbReference type="ChEBI" id="CHEBI:18248"/>
    </ligandPart>
</feature>
<evidence type="ECO:0000256" key="11">
    <source>
        <dbReference type="ARBA" id="ARBA00023033"/>
    </source>
</evidence>
<dbReference type="PRINTS" id="PR00463">
    <property type="entry name" value="EP450I"/>
</dbReference>
<dbReference type="OrthoDB" id="1055148at2759"/>
<dbReference type="GO" id="GO:0004497">
    <property type="term" value="F:monooxygenase activity"/>
    <property type="evidence" value="ECO:0007669"/>
    <property type="project" value="UniProtKB-KW"/>
</dbReference>
<evidence type="ECO:0000256" key="10">
    <source>
        <dbReference type="ARBA" id="ARBA00023004"/>
    </source>
</evidence>
<keyword evidence="11" id="KW-0503">Monooxygenase</keyword>
<keyword evidence="8" id="KW-1133">Transmembrane helix</keyword>
<dbReference type="InterPro" id="IPR002401">
    <property type="entry name" value="Cyt_P450_E_grp-I"/>
</dbReference>
<keyword evidence="5 14" id="KW-0349">Heme</keyword>
<evidence type="ECO:0000256" key="7">
    <source>
        <dbReference type="ARBA" id="ARBA00022723"/>
    </source>
</evidence>
<evidence type="ECO:0000256" key="9">
    <source>
        <dbReference type="ARBA" id="ARBA00023002"/>
    </source>
</evidence>
<comment type="cofactor">
    <cofactor evidence="1 14">
        <name>heme</name>
        <dbReference type="ChEBI" id="CHEBI:30413"/>
    </cofactor>
</comment>
<organism evidence="15 16">
    <name type="scientific">Tetrapyrgos nigripes</name>
    <dbReference type="NCBI Taxonomy" id="182062"/>
    <lineage>
        <taxon>Eukaryota</taxon>
        <taxon>Fungi</taxon>
        <taxon>Dikarya</taxon>
        <taxon>Basidiomycota</taxon>
        <taxon>Agaricomycotina</taxon>
        <taxon>Agaricomycetes</taxon>
        <taxon>Agaricomycetidae</taxon>
        <taxon>Agaricales</taxon>
        <taxon>Marasmiineae</taxon>
        <taxon>Marasmiaceae</taxon>
        <taxon>Tetrapyrgos</taxon>
    </lineage>
</organism>
<protein>
    <recommendedName>
        <fullName evidence="17">Cytochrome P450</fullName>
    </recommendedName>
</protein>
<dbReference type="CDD" id="cd11065">
    <property type="entry name" value="CYP64-like"/>
    <property type="match status" value="1"/>
</dbReference>
<evidence type="ECO:0000313" key="15">
    <source>
        <dbReference type="EMBL" id="KAF5343066.1"/>
    </source>
</evidence>
<evidence type="ECO:0000256" key="5">
    <source>
        <dbReference type="ARBA" id="ARBA00022617"/>
    </source>
</evidence>
<dbReference type="Pfam" id="PF00067">
    <property type="entry name" value="p450"/>
    <property type="match status" value="1"/>
</dbReference>
<name>A0A8H5CLE2_9AGAR</name>